<feature type="domain" description="PEP-utilising enzyme C-terminal" evidence="22">
    <location>
        <begin position="265"/>
        <end position="542"/>
    </location>
</feature>
<dbReference type="Gene3D" id="3.50.30.10">
    <property type="entry name" value="Phosphohistidine domain"/>
    <property type="match status" value="1"/>
</dbReference>
<dbReference type="Gene3D" id="3.20.20.60">
    <property type="entry name" value="Phosphoenolpyruvate-binding domains"/>
    <property type="match status" value="1"/>
</dbReference>
<evidence type="ECO:0000256" key="4">
    <source>
        <dbReference type="ARBA" id="ARBA00004496"/>
    </source>
</evidence>
<dbReference type="Gene3D" id="1.10.274.10">
    <property type="entry name" value="PtsI, HPr-binding domain"/>
    <property type="match status" value="1"/>
</dbReference>
<evidence type="ECO:0000259" key="21">
    <source>
        <dbReference type="Pfam" id="PF00391"/>
    </source>
</evidence>
<dbReference type="InterPro" id="IPR023151">
    <property type="entry name" value="PEP_util_CS"/>
</dbReference>
<keyword evidence="9 17" id="KW-0963">Cytoplasm</keyword>
<comment type="subcellular location">
    <subcellularLocation>
        <location evidence="4 17">Cytoplasm</location>
    </subcellularLocation>
</comment>
<feature type="binding site" evidence="19">
    <location>
        <position position="305"/>
    </location>
    <ligand>
        <name>phosphoenolpyruvate</name>
        <dbReference type="ChEBI" id="CHEBI:58702"/>
    </ligand>
</feature>
<dbReference type="Proteomes" id="UP000366872">
    <property type="component" value="Unassembled WGS sequence"/>
</dbReference>
<keyword evidence="8 17" id="KW-0813">Transport</keyword>
<evidence type="ECO:0000259" key="23">
    <source>
        <dbReference type="Pfam" id="PF05524"/>
    </source>
</evidence>
<keyword evidence="15 17" id="KW-0460">Magnesium</keyword>
<comment type="catalytic activity">
    <reaction evidence="1 17">
        <text>L-histidyl-[protein] + phosphoenolpyruvate = N(pros)-phospho-L-histidyl-[protein] + pyruvate</text>
        <dbReference type="Rhea" id="RHEA:23880"/>
        <dbReference type="Rhea" id="RHEA-COMP:9745"/>
        <dbReference type="Rhea" id="RHEA-COMP:9746"/>
        <dbReference type="ChEBI" id="CHEBI:15361"/>
        <dbReference type="ChEBI" id="CHEBI:29979"/>
        <dbReference type="ChEBI" id="CHEBI:58702"/>
        <dbReference type="ChEBI" id="CHEBI:64837"/>
        <dbReference type="EC" id="2.7.3.9"/>
    </reaction>
</comment>
<keyword evidence="24" id="KW-0670">Pyruvate</keyword>
<feature type="binding site" evidence="19">
    <location>
        <position position="341"/>
    </location>
    <ligand>
        <name>phosphoenolpyruvate</name>
        <dbReference type="ChEBI" id="CHEBI:58702"/>
    </ligand>
</feature>
<evidence type="ECO:0000256" key="5">
    <source>
        <dbReference type="ARBA" id="ARBA00007837"/>
    </source>
</evidence>
<keyword evidence="14 17" id="KW-0418">Kinase</keyword>
<dbReference type="EMBL" id="CAAHFG010000003">
    <property type="protein sequence ID" value="VGO16616.1"/>
    <property type="molecule type" value="Genomic_DNA"/>
</dbReference>
<dbReference type="GO" id="GO:0009401">
    <property type="term" value="P:phosphoenolpyruvate-dependent sugar phosphotransferase system"/>
    <property type="evidence" value="ECO:0007669"/>
    <property type="project" value="UniProtKB-KW"/>
</dbReference>
<evidence type="ECO:0000256" key="20">
    <source>
        <dbReference type="PIRSR" id="PIRSR000732-3"/>
    </source>
</evidence>
<feature type="active site" description="Tele-phosphohistidine intermediate" evidence="18">
    <location>
        <position position="198"/>
    </location>
</feature>
<evidence type="ECO:0000256" key="16">
    <source>
        <dbReference type="ARBA" id="ARBA00033235"/>
    </source>
</evidence>
<dbReference type="GO" id="GO:0016301">
    <property type="term" value="F:kinase activity"/>
    <property type="evidence" value="ECO:0007669"/>
    <property type="project" value="UniProtKB-KW"/>
</dbReference>
<dbReference type="GO" id="GO:0046872">
    <property type="term" value="F:metal ion binding"/>
    <property type="evidence" value="ECO:0007669"/>
    <property type="project" value="UniProtKB-KW"/>
</dbReference>
<dbReference type="NCBIfam" id="TIGR01417">
    <property type="entry name" value="PTS_I_fam"/>
    <property type="match status" value="1"/>
</dbReference>
<evidence type="ECO:0000256" key="2">
    <source>
        <dbReference type="ARBA" id="ARBA00001946"/>
    </source>
</evidence>
<feature type="binding site" evidence="20">
    <location>
        <position position="459"/>
    </location>
    <ligand>
        <name>Mg(2+)</name>
        <dbReference type="ChEBI" id="CHEBI:18420"/>
    </ligand>
</feature>
<organism evidence="24 25">
    <name type="scientific">Pontiella desulfatans</name>
    <dbReference type="NCBI Taxonomy" id="2750659"/>
    <lineage>
        <taxon>Bacteria</taxon>
        <taxon>Pseudomonadati</taxon>
        <taxon>Kiritimatiellota</taxon>
        <taxon>Kiritimatiellia</taxon>
        <taxon>Kiritimatiellales</taxon>
        <taxon>Pontiellaceae</taxon>
        <taxon>Pontiella</taxon>
    </lineage>
</organism>
<dbReference type="InterPro" id="IPR024692">
    <property type="entry name" value="PTS_EI"/>
</dbReference>
<keyword evidence="12 17" id="KW-0598">Phosphotransferase system</keyword>
<dbReference type="EC" id="2.7.3.9" evidence="6 17"/>
<proteinExistence type="inferred from homology"/>
<evidence type="ECO:0000256" key="14">
    <source>
        <dbReference type="ARBA" id="ARBA00022777"/>
    </source>
</evidence>
<reference evidence="24 25" key="1">
    <citation type="submission" date="2019-04" db="EMBL/GenBank/DDBJ databases">
        <authorList>
            <person name="Van Vliet M D."/>
        </authorList>
    </citation>
    <scope>NUCLEOTIDE SEQUENCE [LARGE SCALE GENOMIC DNA]</scope>
    <source>
        <strain evidence="24 25">F1</strain>
    </source>
</reference>
<evidence type="ECO:0000256" key="3">
    <source>
        <dbReference type="ARBA" id="ARBA00002728"/>
    </source>
</evidence>
<dbReference type="InterPro" id="IPR008279">
    <property type="entry name" value="PEP-util_enz_mobile_dom"/>
</dbReference>
<keyword evidence="13 17" id="KW-0479">Metal-binding</keyword>
<evidence type="ECO:0000256" key="6">
    <source>
        <dbReference type="ARBA" id="ARBA00012232"/>
    </source>
</evidence>
<dbReference type="InterPro" id="IPR015813">
    <property type="entry name" value="Pyrv/PenolPyrv_kinase-like_dom"/>
</dbReference>
<feature type="binding site" evidence="19">
    <location>
        <position position="469"/>
    </location>
    <ligand>
        <name>phosphoenolpyruvate</name>
        <dbReference type="ChEBI" id="CHEBI:58702"/>
    </ligand>
</feature>
<dbReference type="RefSeq" id="WP_136082106.1">
    <property type="nucleotide sequence ID" value="NZ_CAAHFG010000003.1"/>
</dbReference>
<evidence type="ECO:0000256" key="8">
    <source>
        <dbReference type="ARBA" id="ARBA00022448"/>
    </source>
</evidence>
<gene>
    <name evidence="24" type="primary">ptsI_2</name>
    <name evidence="24" type="ORF">PDESU_05207</name>
</gene>
<dbReference type="PROSITE" id="PS00742">
    <property type="entry name" value="PEP_ENZYMES_2"/>
    <property type="match status" value="1"/>
</dbReference>
<feature type="domain" description="PEP-utilising enzyme mobile" evidence="21">
    <location>
        <begin position="161"/>
        <end position="234"/>
    </location>
</feature>
<keyword evidence="10 17" id="KW-0762">Sugar transport</keyword>
<sequence length="552" mass="60380">MTDKAQTLILEGIPVSPGLAEGAIHLQHTLLGPIDTPEPVGQGGVEEEFSRLDAATASISNDLLALATRVEKEIDTRLSGVFEAHQLMANDPSLREELRREIAENLISAGSAVKTVFLRWEKRFLLMESQIARDKSDDMHDVAIRLRNALAGITVHPLDRIPHGCVLAVSRLLPSDTVFLASRSIAAVLLEHGSVASHAALFAREMGLPCISKLPNLLSTASNGAWALVDADTGTVTFHPREQQKEIFRKKVEDKERSYAYARERAAIPATTKDGITVSVLANVCCNEDTKKAMLNGAKGVGLYRMEQAYLGCVMPPGTDELLNEMRWTLEAAKGRPVIVRLLDIGADKPLPFIRFLAESNPSLGRRGIRLLREYPELLKTHLRAVLELSREFDVRVLVPMVTLPEDVAVVKKCLTELGAELDISPLPRLGAMIETPAAALSARKLAPHVDFLSFGTNDLTQYAFAADRENAAVEQYFDDASDVIFRLMQATHEDVPEMPLSVCGELAGRPEHIPRLLQCGIRTLSVAPALVPMVKEAIRKSTCGKPANKRG</sequence>
<evidence type="ECO:0000256" key="12">
    <source>
        <dbReference type="ARBA" id="ARBA00022683"/>
    </source>
</evidence>
<dbReference type="InterPro" id="IPR036637">
    <property type="entry name" value="Phosphohistidine_dom_sf"/>
</dbReference>
<evidence type="ECO:0000256" key="15">
    <source>
        <dbReference type="ARBA" id="ARBA00022842"/>
    </source>
</evidence>
<accession>A0A6C2UBE9</accession>
<evidence type="ECO:0000313" key="25">
    <source>
        <dbReference type="Proteomes" id="UP000366872"/>
    </source>
</evidence>
<dbReference type="InterPro" id="IPR036618">
    <property type="entry name" value="PtsI_HPr-bd_sf"/>
</dbReference>
<evidence type="ECO:0000259" key="22">
    <source>
        <dbReference type="Pfam" id="PF02896"/>
    </source>
</evidence>
<dbReference type="SUPFAM" id="SSF51621">
    <property type="entry name" value="Phosphoenolpyruvate/pyruvate domain"/>
    <property type="match status" value="1"/>
</dbReference>
<feature type="binding site" evidence="20">
    <location>
        <position position="435"/>
    </location>
    <ligand>
        <name>Mg(2+)</name>
        <dbReference type="ChEBI" id="CHEBI:18420"/>
    </ligand>
</feature>
<dbReference type="GO" id="GO:0008965">
    <property type="term" value="F:phosphoenolpyruvate-protein phosphotransferase activity"/>
    <property type="evidence" value="ECO:0007669"/>
    <property type="project" value="UniProtKB-EC"/>
</dbReference>
<comment type="function">
    <text evidence="3 17">General (non sugar-specific) component of the phosphoenolpyruvate-dependent sugar phosphotransferase system (sugar PTS). This major carbohydrate active-transport system catalyzes the phosphorylation of incoming sugar substrates concomitantly with their translocation across the cell membrane. Enzyme I transfers the phosphoryl group from phosphoenolpyruvate (PEP) to the phosphoryl carrier protein (HPr).</text>
</comment>
<evidence type="ECO:0000256" key="11">
    <source>
        <dbReference type="ARBA" id="ARBA00022679"/>
    </source>
</evidence>
<dbReference type="InterPro" id="IPR006318">
    <property type="entry name" value="PTS_EI-like"/>
</dbReference>
<evidence type="ECO:0000256" key="1">
    <source>
        <dbReference type="ARBA" id="ARBA00000683"/>
    </source>
</evidence>
<dbReference type="AlphaFoldDB" id="A0A6C2UBE9"/>
<dbReference type="InterPro" id="IPR000121">
    <property type="entry name" value="PEP_util_C"/>
</dbReference>
<feature type="active site" description="Proton donor" evidence="18">
    <location>
        <position position="504"/>
    </location>
</feature>
<dbReference type="InterPro" id="IPR040442">
    <property type="entry name" value="Pyrv_kinase-like_dom_sf"/>
</dbReference>
<dbReference type="Pfam" id="PF05524">
    <property type="entry name" value="PEP-utilisers_N"/>
    <property type="match status" value="1"/>
</dbReference>
<feature type="domain" description="Phosphotransferase system enzyme I N-terminal" evidence="23">
    <location>
        <begin position="11"/>
        <end position="131"/>
    </location>
</feature>
<evidence type="ECO:0000256" key="7">
    <source>
        <dbReference type="ARBA" id="ARBA00016544"/>
    </source>
</evidence>
<dbReference type="PRINTS" id="PR01736">
    <property type="entry name" value="PHPHTRNFRASE"/>
</dbReference>
<name>A0A6C2UBE9_PONDE</name>
<protein>
    <recommendedName>
        <fullName evidence="7 17">Phosphoenolpyruvate-protein phosphotransferase</fullName>
        <ecNumber evidence="6 17">2.7.3.9</ecNumber>
    </recommendedName>
    <alternativeName>
        <fullName evidence="16 17">Phosphotransferase system, enzyme I</fullName>
    </alternativeName>
</protein>
<dbReference type="Pfam" id="PF02896">
    <property type="entry name" value="PEP-utilizers_C"/>
    <property type="match status" value="1"/>
</dbReference>
<dbReference type="PANTHER" id="PTHR46244:SF3">
    <property type="entry name" value="PHOSPHOENOLPYRUVATE-PROTEIN PHOSPHOTRANSFERASE"/>
    <property type="match status" value="1"/>
</dbReference>
<evidence type="ECO:0000256" key="18">
    <source>
        <dbReference type="PIRSR" id="PIRSR000732-1"/>
    </source>
</evidence>
<feature type="binding site" evidence="19">
    <location>
        <begin position="458"/>
        <end position="459"/>
    </location>
    <ligand>
        <name>phosphoenolpyruvate</name>
        <dbReference type="ChEBI" id="CHEBI:58702"/>
    </ligand>
</feature>
<dbReference type="InterPro" id="IPR008731">
    <property type="entry name" value="PTS_EIN"/>
</dbReference>
<keyword evidence="25" id="KW-1185">Reference proteome</keyword>
<dbReference type="PANTHER" id="PTHR46244">
    <property type="entry name" value="PHOSPHOENOLPYRUVATE-PROTEIN PHOSPHOTRANSFERASE"/>
    <property type="match status" value="1"/>
</dbReference>
<dbReference type="InterPro" id="IPR050499">
    <property type="entry name" value="PEP-utilizing_PTS_enzyme"/>
</dbReference>
<comment type="similarity">
    <text evidence="5 17">Belongs to the PEP-utilizing enzyme family.</text>
</comment>
<evidence type="ECO:0000256" key="17">
    <source>
        <dbReference type="PIRNR" id="PIRNR000732"/>
    </source>
</evidence>
<comment type="cofactor">
    <cofactor evidence="2 17 20">
        <name>Mg(2+)</name>
        <dbReference type="ChEBI" id="CHEBI:18420"/>
    </cofactor>
</comment>
<dbReference type="GO" id="GO:0005737">
    <property type="term" value="C:cytoplasm"/>
    <property type="evidence" value="ECO:0007669"/>
    <property type="project" value="UniProtKB-SubCell"/>
</dbReference>
<evidence type="ECO:0000256" key="9">
    <source>
        <dbReference type="ARBA" id="ARBA00022490"/>
    </source>
</evidence>
<dbReference type="Pfam" id="PF00391">
    <property type="entry name" value="PEP-utilizers"/>
    <property type="match status" value="1"/>
</dbReference>
<evidence type="ECO:0000256" key="10">
    <source>
        <dbReference type="ARBA" id="ARBA00022597"/>
    </source>
</evidence>
<keyword evidence="11 17" id="KW-0808">Transferase</keyword>
<evidence type="ECO:0000256" key="19">
    <source>
        <dbReference type="PIRSR" id="PIRSR000732-2"/>
    </source>
</evidence>
<dbReference type="SUPFAM" id="SSF52009">
    <property type="entry name" value="Phosphohistidine domain"/>
    <property type="match status" value="1"/>
</dbReference>
<evidence type="ECO:0000313" key="24">
    <source>
        <dbReference type="EMBL" id="VGO16616.1"/>
    </source>
</evidence>
<dbReference type="PIRSF" id="PIRSF000732">
    <property type="entry name" value="PTS_enzyme_I"/>
    <property type="match status" value="1"/>
</dbReference>
<evidence type="ECO:0000256" key="13">
    <source>
        <dbReference type="ARBA" id="ARBA00022723"/>
    </source>
</evidence>
<dbReference type="SUPFAM" id="SSF47831">
    <property type="entry name" value="Enzyme I of the PEP:sugar phosphotransferase system HPr-binding (sub)domain"/>
    <property type="match status" value="1"/>
</dbReference>